<accession>A0A931GK84</accession>
<keyword evidence="3 8" id="KW-0378">Hydrolase</keyword>
<keyword evidence="5" id="KW-0175">Coiled coil</keyword>
<evidence type="ECO:0000256" key="1">
    <source>
        <dbReference type="ARBA" id="ARBA00007074"/>
    </source>
</evidence>
<evidence type="ECO:0000259" key="7">
    <source>
        <dbReference type="PROSITE" id="PS51935"/>
    </source>
</evidence>
<comment type="similarity">
    <text evidence="1">Belongs to the peptidase C40 family.</text>
</comment>
<evidence type="ECO:0000256" key="3">
    <source>
        <dbReference type="ARBA" id="ARBA00022801"/>
    </source>
</evidence>
<dbReference type="InterPro" id="IPR051794">
    <property type="entry name" value="PG_Endopeptidase_C40"/>
</dbReference>
<dbReference type="PANTHER" id="PTHR47359">
    <property type="entry name" value="PEPTIDOGLYCAN DL-ENDOPEPTIDASE CWLO"/>
    <property type="match status" value="1"/>
</dbReference>
<dbReference type="AlphaFoldDB" id="A0A931GK84"/>
<dbReference type="PROSITE" id="PS51935">
    <property type="entry name" value="NLPC_P60"/>
    <property type="match status" value="1"/>
</dbReference>
<proteinExistence type="inferred from homology"/>
<dbReference type="RefSeq" id="WP_231403901.1">
    <property type="nucleotide sequence ID" value="NZ_BAABES010000011.1"/>
</dbReference>
<feature type="chain" id="PRO_5037089167" evidence="6">
    <location>
        <begin position="41"/>
        <end position="346"/>
    </location>
</feature>
<feature type="signal peptide" evidence="6">
    <location>
        <begin position="1"/>
        <end position="40"/>
    </location>
</feature>
<keyword evidence="2" id="KW-0645">Protease</keyword>
<keyword evidence="4" id="KW-0788">Thiol protease</keyword>
<evidence type="ECO:0000256" key="2">
    <source>
        <dbReference type="ARBA" id="ARBA00022670"/>
    </source>
</evidence>
<feature type="domain" description="NlpC/P60" evidence="7">
    <location>
        <begin position="218"/>
        <end position="346"/>
    </location>
</feature>
<evidence type="ECO:0000313" key="8">
    <source>
        <dbReference type="EMBL" id="MBG6090573.1"/>
    </source>
</evidence>
<dbReference type="SUPFAM" id="SSF54001">
    <property type="entry name" value="Cysteine proteinases"/>
    <property type="match status" value="1"/>
</dbReference>
<reference evidence="8" key="1">
    <citation type="submission" date="2020-11" db="EMBL/GenBank/DDBJ databases">
        <title>Sequencing the genomes of 1000 actinobacteria strains.</title>
        <authorList>
            <person name="Klenk H.-P."/>
        </authorList>
    </citation>
    <scope>NUCLEOTIDE SEQUENCE</scope>
    <source>
        <strain evidence="8">DSM 43175</strain>
    </source>
</reference>
<dbReference type="PANTHER" id="PTHR47359:SF3">
    <property type="entry name" value="NLP_P60 DOMAIN-CONTAINING PROTEIN-RELATED"/>
    <property type="match status" value="1"/>
</dbReference>
<dbReference type="GO" id="GO:0008234">
    <property type="term" value="F:cysteine-type peptidase activity"/>
    <property type="evidence" value="ECO:0007669"/>
    <property type="project" value="UniProtKB-KW"/>
</dbReference>
<dbReference type="GO" id="GO:0006508">
    <property type="term" value="P:proteolysis"/>
    <property type="evidence" value="ECO:0007669"/>
    <property type="project" value="UniProtKB-KW"/>
</dbReference>
<name>A0A931GK84_9ACTN</name>
<comment type="caution">
    <text evidence="8">The sequence shown here is derived from an EMBL/GenBank/DDBJ whole genome shotgun (WGS) entry which is preliminary data.</text>
</comment>
<dbReference type="EMBL" id="JADOUA010000001">
    <property type="protein sequence ID" value="MBG6090573.1"/>
    <property type="molecule type" value="Genomic_DNA"/>
</dbReference>
<evidence type="ECO:0000313" key="9">
    <source>
        <dbReference type="Proteomes" id="UP000614047"/>
    </source>
</evidence>
<gene>
    <name evidence="8" type="ORF">IW256_004686</name>
</gene>
<evidence type="ECO:0000256" key="5">
    <source>
        <dbReference type="SAM" id="Coils"/>
    </source>
</evidence>
<keyword evidence="9" id="KW-1185">Reference proteome</keyword>
<dbReference type="Proteomes" id="UP000614047">
    <property type="component" value="Unassembled WGS sequence"/>
</dbReference>
<dbReference type="Pfam" id="PF00877">
    <property type="entry name" value="NLPC_P60"/>
    <property type="match status" value="1"/>
</dbReference>
<evidence type="ECO:0000256" key="4">
    <source>
        <dbReference type="ARBA" id="ARBA00022807"/>
    </source>
</evidence>
<dbReference type="InterPro" id="IPR038765">
    <property type="entry name" value="Papain-like_cys_pep_sf"/>
</dbReference>
<keyword evidence="6" id="KW-0732">Signal</keyword>
<dbReference type="Gene3D" id="3.90.1720.10">
    <property type="entry name" value="endopeptidase domain like (from Nostoc punctiforme)"/>
    <property type="match status" value="1"/>
</dbReference>
<protein>
    <submittedName>
        <fullName evidence="8">Cell wall-associated NlpC family hydrolase</fullName>
    </submittedName>
</protein>
<sequence length="346" mass="36868">MQRGADGGRARLSRLTTTVTWPVTAAMTVAFVAVAPPAAAAPEPSRRELAEERRKLADEAERLTEQYNGLRVRMAQARRAAQAAEKNARRQHEALEEVRAKVATLAADTYKNGGADPSVAFASAADPQEVLDRSATMNYFARQSGTQVALLLQTMQAAERARKAATDRDRQVRGLADEAQRKKKSLEGRLATIERKLNIGAPLPKTGKAPAVDPDGASAKAMGAVKAALAQLGVPYSWGGGTPSGPSFGIAQGSNIKGFDCSGLTMYAYAQVGIKLPHYTGSQFNAGTHVSRSQLRPGDLVFFHQDLHHMGMYIGKGRMVHAPQTGDVIKVSPLSGRPFAGGVRIA</sequence>
<dbReference type="InterPro" id="IPR000064">
    <property type="entry name" value="NLP_P60_dom"/>
</dbReference>
<evidence type="ECO:0000256" key="6">
    <source>
        <dbReference type="SAM" id="SignalP"/>
    </source>
</evidence>
<organism evidence="8 9">
    <name type="scientific">Actinomadura viridis</name>
    <dbReference type="NCBI Taxonomy" id="58110"/>
    <lineage>
        <taxon>Bacteria</taxon>
        <taxon>Bacillati</taxon>
        <taxon>Actinomycetota</taxon>
        <taxon>Actinomycetes</taxon>
        <taxon>Streptosporangiales</taxon>
        <taxon>Thermomonosporaceae</taxon>
        <taxon>Actinomadura</taxon>
    </lineage>
</organism>
<feature type="coiled-coil region" evidence="5">
    <location>
        <begin position="148"/>
        <end position="196"/>
    </location>
</feature>
<feature type="coiled-coil region" evidence="5">
    <location>
        <begin position="46"/>
        <end position="101"/>
    </location>
</feature>